<keyword evidence="3" id="KW-1003">Cell membrane</keyword>
<feature type="transmembrane region" description="Helical" evidence="9">
    <location>
        <begin position="38"/>
        <end position="57"/>
    </location>
</feature>
<dbReference type="EMBL" id="JBBPIX010000010">
    <property type="protein sequence ID" value="MEK6465774.1"/>
    <property type="molecule type" value="Genomic_DNA"/>
</dbReference>
<dbReference type="RefSeq" id="WP_346864683.1">
    <property type="nucleotide sequence ID" value="NZ_JBBPIX010000010.1"/>
</dbReference>
<name>A0ABU9AH56_PSEA5</name>
<evidence type="ECO:0000256" key="6">
    <source>
        <dbReference type="ARBA" id="ARBA00022989"/>
    </source>
</evidence>
<evidence type="ECO:0000256" key="9">
    <source>
        <dbReference type="SAM" id="Phobius"/>
    </source>
</evidence>
<dbReference type="PROSITE" id="PS50850">
    <property type="entry name" value="MFS"/>
    <property type="match status" value="1"/>
</dbReference>
<feature type="transmembrane region" description="Helical" evidence="9">
    <location>
        <begin position="63"/>
        <end position="86"/>
    </location>
</feature>
<dbReference type="InterPro" id="IPR051084">
    <property type="entry name" value="H+-coupled_symporters"/>
</dbReference>
<accession>A0ABU9AH56</accession>
<feature type="transmembrane region" description="Helical" evidence="9">
    <location>
        <begin position="198"/>
        <end position="219"/>
    </location>
</feature>
<feature type="domain" description="Major facilitator superfamily (MFS) profile" evidence="10">
    <location>
        <begin position="26"/>
        <end position="445"/>
    </location>
</feature>
<evidence type="ECO:0000313" key="12">
    <source>
        <dbReference type="Proteomes" id="UP001367513"/>
    </source>
</evidence>
<reference evidence="11 12" key="1">
    <citation type="submission" date="2024-03" db="EMBL/GenBank/DDBJ databases">
        <title>Draft genome sequence of Pseudonocardia carboxydivorans JCM 14827.</title>
        <authorList>
            <person name="Duangmal K."/>
        </authorList>
    </citation>
    <scope>NUCLEOTIDE SEQUENCE [LARGE SCALE GENOMIC DNA]</scope>
    <source>
        <strain evidence="11 12">JCM 14827</strain>
    </source>
</reference>
<feature type="transmembrane region" description="Helical" evidence="9">
    <location>
        <begin position="384"/>
        <end position="409"/>
    </location>
</feature>
<dbReference type="PANTHER" id="PTHR43528">
    <property type="entry name" value="ALPHA-KETOGLUTARATE PERMEASE"/>
    <property type="match status" value="1"/>
</dbReference>
<feature type="transmembrane region" description="Helical" evidence="9">
    <location>
        <begin position="122"/>
        <end position="142"/>
    </location>
</feature>
<evidence type="ECO:0000259" key="10">
    <source>
        <dbReference type="PROSITE" id="PS50850"/>
    </source>
</evidence>
<protein>
    <submittedName>
        <fullName evidence="11">MFS transporter</fullName>
    </submittedName>
</protein>
<dbReference type="PROSITE" id="PS00216">
    <property type="entry name" value="SUGAR_TRANSPORT_1"/>
    <property type="match status" value="1"/>
</dbReference>
<evidence type="ECO:0000256" key="2">
    <source>
        <dbReference type="ARBA" id="ARBA00022448"/>
    </source>
</evidence>
<dbReference type="Gene3D" id="1.20.1250.20">
    <property type="entry name" value="MFS general substrate transporter like domains"/>
    <property type="match status" value="2"/>
</dbReference>
<gene>
    <name evidence="11" type="ORF">WG925_18715</name>
</gene>
<feature type="transmembrane region" description="Helical" evidence="9">
    <location>
        <begin position="298"/>
        <end position="317"/>
    </location>
</feature>
<feature type="transmembrane region" description="Helical" evidence="9">
    <location>
        <begin position="256"/>
        <end position="278"/>
    </location>
</feature>
<feature type="transmembrane region" description="Helical" evidence="9">
    <location>
        <begin position="163"/>
        <end position="186"/>
    </location>
</feature>
<dbReference type="InterPro" id="IPR020846">
    <property type="entry name" value="MFS_dom"/>
</dbReference>
<keyword evidence="2" id="KW-0813">Transport</keyword>
<dbReference type="InterPro" id="IPR005829">
    <property type="entry name" value="Sugar_transporter_CS"/>
</dbReference>
<dbReference type="PROSITE" id="PS00217">
    <property type="entry name" value="SUGAR_TRANSPORT_2"/>
    <property type="match status" value="1"/>
</dbReference>
<dbReference type="Pfam" id="PF00083">
    <property type="entry name" value="Sugar_tr"/>
    <property type="match status" value="2"/>
</dbReference>
<evidence type="ECO:0000256" key="1">
    <source>
        <dbReference type="ARBA" id="ARBA00004651"/>
    </source>
</evidence>
<proteinExistence type="predicted"/>
<keyword evidence="6 9" id="KW-1133">Transmembrane helix</keyword>
<feature type="transmembrane region" description="Helical" evidence="9">
    <location>
        <begin position="98"/>
        <end position="116"/>
    </location>
</feature>
<evidence type="ECO:0000313" key="11">
    <source>
        <dbReference type="EMBL" id="MEK6465774.1"/>
    </source>
</evidence>
<evidence type="ECO:0000256" key="5">
    <source>
        <dbReference type="ARBA" id="ARBA00022847"/>
    </source>
</evidence>
<feature type="transmembrane region" description="Helical" evidence="9">
    <location>
        <begin position="329"/>
        <end position="346"/>
    </location>
</feature>
<comment type="caution">
    <text evidence="11">The sequence shown here is derived from an EMBL/GenBank/DDBJ whole genome shotgun (WGS) entry which is preliminary data.</text>
</comment>
<dbReference type="InterPro" id="IPR036259">
    <property type="entry name" value="MFS_trans_sf"/>
</dbReference>
<evidence type="ECO:0000256" key="3">
    <source>
        <dbReference type="ARBA" id="ARBA00022475"/>
    </source>
</evidence>
<dbReference type="PANTHER" id="PTHR43528:SF1">
    <property type="entry name" value="ALPHA-KETOGLUTARATE PERMEASE"/>
    <property type="match status" value="1"/>
</dbReference>
<dbReference type="Proteomes" id="UP001367513">
    <property type="component" value="Unassembled WGS sequence"/>
</dbReference>
<feature type="transmembrane region" description="Helical" evidence="9">
    <location>
        <begin position="352"/>
        <end position="372"/>
    </location>
</feature>
<feature type="transmembrane region" description="Helical" evidence="9">
    <location>
        <begin position="421"/>
        <end position="441"/>
    </location>
</feature>
<dbReference type="SUPFAM" id="SSF103473">
    <property type="entry name" value="MFS general substrate transporter"/>
    <property type="match status" value="1"/>
</dbReference>
<dbReference type="InterPro" id="IPR005828">
    <property type="entry name" value="MFS_sugar_transport-like"/>
</dbReference>
<organism evidence="11 12">
    <name type="scientific">Pseudonocardia alni subsp. carboxydivorans</name>
    <dbReference type="NCBI Taxonomy" id="415010"/>
    <lineage>
        <taxon>Bacteria</taxon>
        <taxon>Bacillati</taxon>
        <taxon>Actinomycetota</taxon>
        <taxon>Actinomycetes</taxon>
        <taxon>Pseudonocardiales</taxon>
        <taxon>Pseudonocardiaceae</taxon>
        <taxon>Pseudonocardia</taxon>
    </lineage>
</organism>
<keyword evidence="4 9" id="KW-0812">Transmembrane</keyword>
<evidence type="ECO:0000256" key="8">
    <source>
        <dbReference type="SAM" id="MobiDB-lite"/>
    </source>
</evidence>
<keyword evidence="5" id="KW-0769">Symport</keyword>
<comment type="subcellular location">
    <subcellularLocation>
        <location evidence="1">Cell membrane</location>
        <topology evidence="1">Multi-pass membrane protein</topology>
    </subcellularLocation>
</comment>
<evidence type="ECO:0000256" key="7">
    <source>
        <dbReference type="ARBA" id="ARBA00023136"/>
    </source>
</evidence>
<evidence type="ECO:0000256" key="4">
    <source>
        <dbReference type="ARBA" id="ARBA00022692"/>
    </source>
</evidence>
<sequence length="482" mass="50452">MIEKPRRSRRRILDTAVEDEATVRRAATAASVGNVAEWYDFGIYSYLAAVVLTRVFFPDAGRWSLVLTLAAFAAAFVARPFGGFVFGHLGDRVGRPRVLAATVLLMTVATVLLGLVPSHGTIGVAAPVLVVLIRMLQGFSAGGEYTGALTLVAEYAPDRRRGFFGSWLEFGTIVGYSLGAGVTAALVTLMPDDDLLAWGWRIPFLLALPLGIAGVYLRLRLEDTPAFRQLMERSPALVTMTHGRAFGILMKRYRSAALVTAGLVIAWNVTNYVLTAYVPTYLTGTLPRSGAAGTSREVATLLQVGVTVLALAAVVVVGRWSDRIGRRPLLAAGSIGLVVLGLPIVWLLQLGLAGQATGLVLLAAILVCFAGVCPSTLPAQFPTLVRYAGLGLTFNLAVSLFAGTAPAVIEAAVTATGNLDWPGYYLIGAGLVGLVSVWFLVEPAGRPLPGAAPLEFAGDVPAAPGADPDAAGPDATATRASG</sequence>
<feature type="region of interest" description="Disordered" evidence="8">
    <location>
        <begin position="459"/>
        <end position="482"/>
    </location>
</feature>
<keyword evidence="12" id="KW-1185">Reference proteome</keyword>
<keyword evidence="7 9" id="KW-0472">Membrane</keyword>